<evidence type="ECO:0000256" key="1">
    <source>
        <dbReference type="SAM" id="MobiDB-lite"/>
    </source>
</evidence>
<keyword evidence="3" id="KW-1185">Reference proteome</keyword>
<gene>
    <name evidence="2" type="ORF">ABS770_06815</name>
</gene>
<evidence type="ECO:0000313" key="2">
    <source>
        <dbReference type="EMBL" id="MER2287963.1"/>
    </source>
</evidence>
<dbReference type="RefSeq" id="WP_350377537.1">
    <property type="nucleotide sequence ID" value="NZ_JBELQD010000004.1"/>
</dbReference>
<sequence length="192" mass="20648">MTGDAGGRSRVSFGHRNPRHTITSFIDDPTAGRSKGSAPGAPAAVWRAAAKGRVSRGALGCVRSRTVEDRNLCRFLKGALGITIAESEQHRHFLSHSRTGGEVQSRIEPMAAATVEKPLDVGGPMSRRAAALANVKWFRALAWRVLREGGPQAALRAANARAAARIILRQARRDALVSRMAREALRGDRVSP</sequence>
<feature type="region of interest" description="Disordered" evidence="1">
    <location>
        <begin position="1"/>
        <end position="40"/>
    </location>
</feature>
<accession>A0ABV1QZF2</accession>
<organism evidence="2 3">
    <name type="scientific">Methylobacterium brachiatum</name>
    <dbReference type="NCBI Taxonomy" id="269660"/>
    <lineage>
        <taxon>Bacteria</taxon>
        <taxon>Pseudomonadati</taxon>
        <taxon>Pseudomonadota</taxon>
        <taxon>Alphaproteobacteria</taxon>
        <taxon>Hyphomicrobiales</taxon>
        <taxon>Methylobacteriaceae</taxon>
        <taxon>Methylobacterium</taxon>
    </lineage>
</organism>
<name>A0ABV1QZF2_9HYPH</name>
<protein>
    <submittedName>
        <fullName evidence="2">Uncharacterized protein</fullName>
    </submittedName>
</protein>
<reference evidence="2" key="1">
    <citation type="submission" date="2024-06" db="EMBL/GenBank/DDBJ databases">
        <authorList>
            <person name="Campbell A.G."/>
        </authorList>
    </citation>
    <scope>NUCLEOTIDE SEQUENCE</scope>
    <source>
        <strain evidence="2">EM17</strain>
    </source>
</reference>
<dbReference type="Proteomes" id="UP001432995">
    <property type="component" value="Unassembled WGS sequence"/>
</dbReference>
<dbReference type="EMBL" id="JBELQD010000004">
    <property type="protein sequence ID" value="MER2287963.1"/>
    <property type="molecule type" value="Genomic_DNA"/>
</dbReference>
<comment type="caution">
    <text evidence="2">The sequence shown here is derived from an EMBL/GenBank/DDBJ whole genome shotgun (WGS) entry which is preliminary data.</text>
</comment>
<proteinExistence type="predicted"/>
<evidence type="ECO:0000313" key="3">
    <source>
        <dbReference type="Proteomes" id="UP001432995"/>
    </source>
</evidence>